<evidence type="ECO:0000259" key="3">
    <source>
        <dbReference type="Pfam" id="PF12484"/>
    </source>
</evidence>
<dbReference type="PANTHER" id="PTHR46766">
    <property type="entry name" value="GLUTAMINE-RICH PROTEIN 2"/>
    <property type="match status" value="1"/>
</dbReference>
<proteinExistence type="inferred from homology"/>
<dbReference type="InterPro" id="IPR038332">
    <property type="entry name" value="PPE_sf"/>
</dbReference>
<name>A0A2U3NZ32_9MYCO</name>
<reference evidence="4 5" key="1">
    <citation type="submission" date="2017-01" db="EMBL/GenBank/DDBJ databases">
        <authorList>
            <consortium name="Urmite Genomes"/>
        </authorList>
    </citation>
    <scope>NUCLEOTIDE SEQUENCE [LARGE SCALE GENOMIC DNA]</scope>
    <source>
        <strain evidence="4 5">AB57</strain>
    </source>
</reference>
<dbReference type="Proteomes" id="UP000240988">
    <property type="component" value="Unassembled WGS sequence"/>
</dbReference>
<dbReference type="OrthoDB" id="4753201at2"/>
<dbReference type="FunFam" id="1.20.1260.20:FF:000001">
    <property type="entry name" value="PPE family protein PPE41"/>
    <property type="match status" value="1"/>
</dbReference>
<dbReference type="EMBL" id="FUFA01000005">
    <property type="protein sequence ID" value="SPM36746.1"/>
    <property type="molecule type" value="Genomic_DNA"/>
</dbReference>
<dbReference type="SUPFAM" id="SSF140459">
    <property type="entry name" value="PE/PPE dimer-like"/>
    <property type="match status" value="1"/>
</dbReference>
<sequence>MDFGALPPEINSGRIYAGPGSGPILAAGEAWDGVASELNTAAAGYASVVSELTGAPWVGPAATSMLSAVTPYVVWLNAVGGQAEETAIQARAAAAAFETAFAMSVPPPVIAANRVLLANLIATNFFGQNTPAIAVTEAQYAEMWAQDAVAMYTYAASSATASVLPPIEQPPNTTTPDAENDQALAVSKAVAEPAGNSAKTASNAAVQLTTSPTVTTQATQAAATTTTPGPLDWLWNSIEDFFKYGLPTPTNNWTGGLTAQNFYTPLFKSLTGLPYFGVGMGSFGYSIQQQTTFGLGTTAGAAGAWFPTPQFAGLFLGASHGGGAAAASAHLASAVKVGGLSVPSSWGINPAEALENSAIKATTVNYLASEAAPSNGILQGMPMTGGARRGAAGFTHKYGFRQSVLTRPPSAG</sequence>
<dbReference type="GO" id="GO:0052572">
    <property type="term" value="P:response to host immune response"/>
    <property type="evidence" value="ECO:0007669"/>
    <property type="project" value="TreeGrafter"/>
</dbReference>
<comment type="similarity">
    <text evidence="1">Belongs to the mycobacterial PPE family.</text>
</comment>
<dbReference type="Pfam" id="PF12484">
    <property type="entry name" value="PPE-SVP"/>
    <property type="match status" value="1"/>
</dbReference>
<evidence type="ECO:0000313" key="5">
    <source>
        <dbReference type="Proteomes" id="UP000240988"/>
    </source>
</evidence>
<organism evidence="4 5">
    <name type="scientific">Mycobacterium rhizamassiliense</name>
    <dbReference type="NCBI Taxonomy" id="1841860"/>
    <lineage>
        <taxon>Bacteria</taxon>
        <taxon>Bacillati</taxon>
        <taxon>Actinomycetota</taxon>
        <taxon>Actinomycetes</taxon>
        <taxon>Mycobacteriales</taxon>
        <taxon>Mycobacteriaceae</taxon>
        <taxon>Mycobacterium</taxon>
    </lineage>
</organism>
<evidence type="ECO:0000313" key="4">
    <source>
        <dbReference type="EMBL" id="SPM36746.1"/>
    </source>
</evidence>
<evidence type="ECO:0000259" key="2">
    <source>
        <dbReference type="Pfam" id="PF00823"/>
    </source>
</evidence>
<dbReference type="Gene3D" id="1.20.1260.20">
    <property type="entry name" value="PPE superfamily"/>
    <property type="match status" value="1"/>
</dbReference>
<dbReference type="PANTHER" id="PTHR46766:SF1">
    <property type="entry name" value="GLUTAMINE-RICH PROTEIN 2"/>
    <property type="match status" value="1"/>
</dbReference>
<dbReference type="AlphaFoldDB" id="A0A2U3NZ32"/>
<keyword evidence="5" id="KW-1185">Reference proteome</keyword>
<dbReference type="InterPro" id="IPR000030">
    <property type="entry name" value="PPE_dom"/>
</dbReference>
<evidence type="ECO:0000256" key="1">
    <source>
        <dbReference type="ARBA" id="ARBA00010652"/>
    </source>
</evidence>
<feature type="domain" description="PPE family C-terminal" evidence="3">
    <location>
        <begin position="328"/>
        <end position="408"/>
    </location>
</feature>
<accession>A0A2U3NZ32</accession>
<protein>
    <submittedName>
        <fullName evidence="4">PPE family protein</fullName>
    </submittedName>
</protein>
<gene>
    <name evidence="4" type="ORF">MRAB57_4587</name>
</gene>
<dbReference type="InterPro" id="IPR022171">
    <property type="entry name" value="PPE_C"/>
</dbReference>
<dbReference type="Pfam" id="PF00823">
    <property type="entry name" value="PPE"/>
    <property type="match status" value="1"/>
</dbReference>
<dbReference type="STRING" id="1841860.GCA_900157375_04590"/>
<dbReference type="RefSeq" id="WP_077089382.1">
    <property type="nucleotide sequence ID" value="NZ_LT721901.1"/>
</dbReference>
<feature type="domain" description="PPE" evidence="2">
    <location>
        <begin position="2"/>
        <end position="164"/>
    </location>
</feature>